<sequence length="88" mass="9948">MNLIPAKHAKNIFQQILTLSTAAFGLAAALAWNEVILTVVRRYLSFDIGSEIISRLIYAIIVTALAVTVTIYLTRLKERFEEKNKPRD</sequence>
<reference evidence="2 3" key="1">
    <citation type="journal article" date="2016" name="Nat. Commun.">
        <title>Thousands of microbial genomes shed light on interconnected biogeochemical processes in an aquifer system.</title>
        <authorList>
            <person name="Anantharaman K."/>
            <person name="Brown C.T."/>
            <person name="Hug L.A."/>
            <person name="Sharon I."/>
            <person name="Castelle C.J."/>
            <person name="Probst A.J."/>
            <person name="Thomas B.C."/>
            <person name="Singh A."/>
            <person name="Wilkins M.J."/>
            <person name="Karaoz U."/>
            <person name="Brodie E.L."/>
            <person name="Williams K.H."/>
            <person name="Hubbard S.S."/>
            <person name="Banfield J.F."/>
        </authorList>
    </citation>
    <scope>NUCLEOTIDE SEQUENCE [LARGE SCALE GENOMIC DNA]</scope>
</reference>
<keyword evidence="1" id="KW-0472">Membrane</keyword>
<dbReference type="EMBL" id="MEVC01000024">
    <property type="protein sequence ID" value="OGC54100.1"/>
    <property type="molecule type" value="Genomic_DNA"/>
</dbReference>
<feature type="transmembrane region" description="Helical" evidence="1">
    <location>
        <begin position="52"/>
        <end position="73"/>
    </location>
</feature>
<dbReference type="Proteomes" id="UP000179005">
    <property type="component" value="Unassembled WGS sequence"/>
</dbReference>
<gene>
    <name evidence="2" type="ORF">A2797_02580</name>
</gene>
<protein>
    <submittedName>
        <fullName evidence="2">Uncharacterized protein</fullName>
    </submittedName>
</protein>
<proteinExistence type="predicted"/>
<dbReference type="Pfam" id="PF18898">
    <property type="entry name" value="DUF5654"/>
    <property type="match status" value="1"/>
</dbReference>
<evidence type="ECO:0000313" key="3">
    <source>
        <dbReference type="Proteomes" id="UP000179005"/>
    </source>
</evidence>
<evidence type="ECO:0000256" key="1">
    <source>
        <dbReference type="SAM" id="Phobius"/>
    </source>
</evidence>
<keyword evidence="1" id="KW-0812">Transmembrane</keyword>
<dbReference type="InterPro" id="IPR043713">
    <property type="entry name" value="DUF5654"/>
</dbReference>
<comment type="caution">
    <text evidence="2">The sequence shown here is derived from an EMBL/GenBank/DDBJ whole genome shotgun (WGS) entry which is preliminary data.</text>
</comment>
<keyword evidence="1" id="KW-1133">Transmembrane helix</keyword>
<feature type="transmembrane region" description="Helical" evidence="1">
    <location>
        <begin position="12"/>
        <end position="32"/>
    </location>
</feature>
<name>A0A1F4VB07_UNCKA</name>
<dbReference type="AlphaFoldDB" id="A0A1F4VB07"/>
<evidence type="ECO:0000313" key="2">
    <source>
        <dbReference type="EMBL" id="OGC54100.1"/>
    </source>
</evidence>
<organism evidence="2 3">
    <name type="scientific">candidate division WWE3 bacterium RIFCSPHIGHO2_01_FULL_48_15</name>
    <dbReference type="NCBI Taxonomy" id="1802619"/>
    <lineage>
        <taxon>Bacteria</taxon>
        <taxon>Katanobacteria</taxon>
    </lineage>
</organism>
<accession>A0A1F4VB07</accession>